<reference evidence="2 3" key="1">
    <citation type="journal article" date="2019" name="Plant Biotechnol. J.">
        <title>The red bayberry genome and genetic basis of sex determination.</title>
        <authorList>
            <person name="Jia H.M."/>
            <person name="Jia H.J."/>
            <person name="Cai Q.L."/>
            <person name="Wang Y."/>
            <person name="Zhao H.B."/>
            <person name="Yang W.F."/>
            <person name="Wang G.Y."/>
            <person name="Li Y.H."/>
            <person name="Zhan D.L."/>
            <person name="Shen Y.T."/>
            <person name="Niu Q.F."/>
            <person name="Chang L."/>
            <person name="Qiu J."/>
            <person name="Zhao L."/>
            <person name="Xie H.B."/>
            <person name="Fu W.Y."/>
            <person name="Jin J."/>
            <person name="Li X.W."/>
            <person name="Jiao Y."/>
            <person name="Zhou C.C."/>
            <person name="Tu T."/>
            <person name="Chai C.Y."/>
            <person name="Gao J.L."/>
            <person name="Fan L.J."/>
            <person name="van de Weg E."/>
            <person name="Wang J.Y."/>
            <person name="Gao Z.S."/>
        </authorList>
    </citation>
    <scope>NUCLEOTIDE SEQUENCE [LARGE SCALE GENOMIC DNA]</scope>
    <source>
        <tissue evidence="2">Leaves</tissue>
    </source>
</reference>
<gene>
    <name evidence="2" type="ORF">CJ030_MR6G005344</name>
</gene>
<dbReference type="EMBL" id="RXIC02000024">
    <property type="protein sequence ID" value="KAB1209779.1"/>
    <property type="molecule type" value="Genomic_DNA"/>
</dbReference>
<comment type="caution">
    <text evidence="2">The sequence shown here is derived from an EMBL/GenBank/DDBJ whole genome shotgun (WGS) entry which is preliminary data.</text>
</comment>
<feature type="region of interest" description="Disordered" evidence="1">
    <location>
        <begin position="173"/>
        <end position="208"/>
    </location>
</feature>
<evidence type="ECO:0000256" key="1">
    <source>
        <dbReference type="SAM" id="MobiDB-lite"/>
    </source>
</evidence>
<evidence type="ECO:0000313" key="3">
    <source>
        <dbReference type="Proteomes" id="UP000516437"/>
    </source>
</evidence>
<keyword evidence="3" id="KW-1185">Reference proteome</keyword>
<dbReference type="Proteomes" id="UP000516437">
    <property type="component" value="Chromosome 6"/>
</dbReference>
<feature type="compositionally biased region" description="Polar residues" evidence="1">
    <location>
        <begin position="194"/>
        <end position="208"/>
    </location>
</feature>
<accession>A0A6A1VAA2</accession>
<dbReference type="AlphaFoldDB" id="A0A6A1VAA2"/>
<sequence>MVGYSLDLEGRYIQEGRLRRLASWMLITYQLEKLAMVKGLGYIQTEHAIDEADLVKDDISEGVGHGVGVEGLGEGVSGEGVHGEGFSEGLGGGVGGDDNDIEEEREKGSNYGMDLSDFPKVHDDKPNAYEEVGNEKDASGDTARNVDWLGAFPSISGGREDGGVMLEYEEAEDFRSCGGSDSDDGPRVRDYPKFTQNLDQSGEVTLEN</sequence>
<organism evidence="2 3">
    <name type="scientific">Morella rubra</name>
    <name type="common">Chinese bayberry</name>
    <dbReference type="NCBI Taxonomy" id="262757"/>
    <lineage>
        <taxon>Eukaryota</taxon>
        <taxon>Viridiplantae</taxon>
        <taxon>Streptophyta</taxon>
        <taxon>Embryophyta</taxon>
        <taxon>Tracheophyta</taxon>
        <taxon>Spermatophyta</taxon>
        <taxon>Magnoliopsida</taxon>
        <taxon>eudicotyledons</taxon>
        <taxon>Gunneridae</taxon>
        <taxon>Pentapetalae</taxon>
        <taxon>rosids</taxon>
        <taxon>fabids</taxon>
        <taxon>Fagales</taxon>
        <taxon>Myricaceae</taxon>
        <taxon>Morella</taxon>
    </lineage>
</organism>
<evidence type="ECO:0000313" key="2">
    <source>
        <dbReference type="EMBL" id="KAB1209779.1"/>
    </source>
</evidence>
<protein>
    <submittedName>
        <fullName evidence="2">Uncharacterized protein</fullName>
    </submittedName>
</protein>
<proteinExistence type="predicted"/>
<name>A0A6A1VAA2_9ROSI</name>